<reference evidence="4 5" key="1">
    <citation type="submission" date="2015-06" db="EMBL/GenBank/DDBJ databases">
        <title>A Comprehensive Approach to Explore the Metabolic and Phylogenetic Diversity of Bacterial Steroid Degradation in the Environment: Testosterone as an Example.</title>
        <authorList>
            <person name="Yang F.-C."/>
            <person name="Chen Y.-L."/>
            <person name="Yu C.-P."/>
            <person name="Tang S.-L."/>
            <person name="Wang P.-H."/>
            <person name="Ismail W."/>
            <person name="Wang C.-H."/>
            <person name="Yang C.-Y."/>
            <person name="Chiang Y.-R."/>
        </authorList>
    </citation>
    <scope>NUCLEOTIDE SEQUENCE [LARGE SCALE GENOMIC DNA]</scope>
    <source>
        <strain evidence="4 5">DSM 18526</strain>
    </source>
</reference>
<gene>
    <name evidence="4" type="ORF">ACG33_02025</name>
</gene>
<sequence length="318" mass="33639">MIIDEDASMRETALSLLKAANIEAVAAADGEEALALSMRQWFPVLLTNRHIPVIDGIELVQRVRAIAIAPVYVIMLSADGTTTHEHEAGYCAGVDHYLPRHSLDAELIARVNTGFAAIRRRQSTATARGNGLMIIDLNSGAHTARHLIGRLHAEIALAARRRTPLTVISACIESDASPGGTLSGQTAASAALLTAVRGSIRAGLHWVARLPAVLNLYRLAIVLPESDAAEVMAVTQGIRNAFAPSQGAGASGAMQLSIGSVVLAHDGNAPTALELLGESERRRRGVGERTADEIQHVQSEAVRDTTEAQAGETAIRLE</sequence>
<evidence type="ECO:0000256" key="1">
    <source>
        <dbReference type="ARBA" id="ARBA00022553"/>
    </source>
</evidence>
<dbReference type="InterPro" id="IPR050595">
    <property type="entry name" value="Bact_response_regulator"/>
</dbReference>
<dbReference type="Pfam" id="PF00072">
    <property type="entry name" value="Response_reg"/>
    <property type="match status" value="1"/>
</dbReference>
<evidence type="ECO:0000259" key="3">
    <source>
        <dbReference type="PROSITE" id="PS50110"/>
    </source>
</evidence>
<dbReference type="EMBL" id="CP011971">
    <property type="protein sequence ID" value="AMN45906.1"/>
    <property type="molecule type" value="Genomic_DNA"/>
</dbReference>
<dbReference type="InterPro" id="IPR001789">
    <property type="entry name" value="Sig_transdc_resp-reg_receiver"/>
</dbReference>
<dbReference type="Gene3D" id="3.40.50.2300">
    <property type="match status" value="1"/>
</dbReference>
<dbReference type="PROSITE" id="PS50110">
    <property type="entry name" value="RESPONSE_REGULATORY"/>
    <property type="match status" value="1"/>
</dbReference>
<evidence type="ECO:0000313" key="4">
    <source>
        <dbReference type="EMBL" id="AMN45906.1"/>
    </source>
</evidence>
<keyword evidence="5" id="KW-1185">Reference proteome</keyword>
<comment type="caution">
    <text evidence="2">Lacks conserved residue(s) required for the propagation of feature annotation.</text>
</comment>
<dbReference type="CDD" id="cd00156">
    <property type="entry name" value="REC"/>
    <property type="match status" value="1"/>
</dbReference>
<evidence type="ECO:0000256" key="2">
    <source>
        <dbReference type="PROSITE-ProRule" id="PRU00169"/>
    </source>
</evidence>
<dbReference type="KEGG" id="sdf:ACG33_02025"/>
<proteinExistence type="predicted"/>
<dbReference type="SUPFAM" id="SSF52172">
    <property type="entry name" value="CheY-like"/>
    <property type="match status" value="1"/>
</dbReference>
<dbReference type="GO" id="GO:0000160">
    <property type="term" value="P:phosphorelay signal transduction system"/>
    <property type="evidence" value="ECO:0007669"/>
    <property type="project" value="InterPro"/>
</dbReference>
<feature type="domain" description="Response regulatory" evidence="3">
    <location>
        <begin position="1"/>
        <end position="115"/>
    </location>
</feature>
<accession>A0A127F636</accession>
<dbReference type="PANTHER" id="PTHR44591">
    <property type="entry name" value="STRESS RESPONSE REGULATOR PROTEIN 1"/>
    <property type="match status" value="1"/>
</dbReference>
<dbReference type="STRING" id="465721.ACG33_02025"/>
<name>A0A127F636_STEDE</name>
<dbReference type="RefSeq" id="WP_066918283.1">
    <property type="nucleotide sequence ID" value="NZ_CP011971.1"/>
</dbReference>
<dbReference type="SMART" id="SM00448">
    <property type="entry name" value="REC"/>
    <property type="match status" value="1"/>
</dbReference>
<dbReference type="PANTHER" id="PTHR44591:SF3">
    <property type="entry name" value="RESPONSE REGULATORY DOMAIN-CONTAINING PROTEIN"/>
    <property type="match status" value="1"/>
</dbReference>
<dbReference type="Proteomes" id="UP000070250">
    <property type="component" value="Chromosome"/>
</dbReference>
<dbReference type="InterPro" id="IPR011006">
    <property type="entry name" value="CheY-like_superfamily"/>
</dbReference>
<dbReference type="AlphaFoldDB" id="A0A127F636"/>
<protein>
    <recommendedName>
        <fullName evidence="3">Response regulatory domain-containing protein</fullName>
    </recommendedName>
</protein>
<keyword evidence="1" id="KW-0597">Phosphoprotein</keyword>
<evidence type="ECO:0000313" key="5">
    <source>
        <dbReference type="Proteomes" id="UP000070250"/>
    </source>
</evidence>
<organism evidence="4 5">
    <name type="scientific">Steroidobacter denitrificans</name>
    <dbReference type="NCBI Taxonomy" id="465721"/>
    <lineage>
        <taxon>Bacteria</taxon>
        <taxon>Pseudomonadati</taxon>
        <taxon>Pseudomonadota</taxon>
        <taxon>Gammaproteobacteria</taxon>
        <taxon>Steroidobacterales</taxon>
        <taxon>Steroidobacteraceae</taxon>
        <taxon>Steroidobacter</taxon>
    </lineage>
</organism>